<name>A0A9W9ZQG1_9CNID</name>
<evidence type="ECO:0000313" key="1">
    <source>
        <dbReference type="EMBL" id="KAJ7386043.1"/>
    </source>
</evidence>
<accession>A0A9W9ZQG1</accession>
<sequence length="100" mass="11153">MKKKEESIVTTLPCSTVNSDSANLDYDDDDCFNMPTLLSPLSMEIDDNNTSFQPVLEHHDDKFYQLMDLLSPSYEAQDDAEMLMIGLPGMIACGKNATIL</sequence>
<dbReference type="Proteomes" id="UP001163046">
    <property type="component" value="Unassembled WGS sequence"/>
</dbReference>
<keyword evidence="2" id="KW-1185">Reference proteome</keyword>
<protein>
    <submittedName>
        <fullName evidence="1">Uncharacterized protein</fullName>
    </submittedName>
</protein>
<organism evidence="1 2">
    <name type="scientific">Desmophyllum pertusum</name>
    <dbReference type="NCBI Taxonomy" id="174260"/>
    <lineage>
        <taxon>Eukaryota</taxon>
        <taxon>Metazoa</taxon>
        <taxon>Cnidaria</taxon>
        <taxon>Anthozoa</taxon>
        <taxon>Hexacorallia</taxon>
        <taxon>Scleractinia</taxon>
        <taxon>Caryophylliina</taxon>
        <taxon>Caryophylliidae</taxon>
        <taxon>Desmophyllum</taxon>
    </lineage>
</organism>
<evidence type="ECO:0000313" key="2">
    <source>
        <dbReference type="Proteomes" id="UP001163046"/>
    </source>
</evidence>
<reference evidence="1" key="1">
    <citation type="submission" date="2023-01" db="EMBL/GenBank/DDBJ databases">
        <title>Genome assembly of the deep-sea coral Lophelia pertusa.</title>
        <authorList>
            <person name="Herrera S."/>
            <person name="Cordes E."/>
        </authorList>
    </citation>
    <scope>NUCLEOTIDE SEQUENCE</scope>
    <source>
        <strain evidence="1">USNM1676648</strain>
        <tissue evidence="1">Polyp</tissue>
    </source>
</reference>
<dbReference type="AlphaFoldDB" id="A0A9W9ZQG1"/>
<proteinExistence type="predicted"/>
<dbReference type="EMBL" id="MU825878">
    <property type="protein sequence ID" value="KAJ7386043.1"/>
    <property type="molecule type" value="Genomic_DNA"/>
</dbReference>
<comment type="caution">
    <text evidence="1">The sequence shown here is derived from an EMBL/GenBank/DDBJ whole genome shotgun (WGS) entry which is preliminary data.</text>
</comment>
<gene>
    <name evidence="1" type="ORF">OS493_012377</name>
</gene>